<dbReference type="SUPFAM" id="SSF140990">
    <property type="entry name" value="FtsH protease domain-like"/>
    <property type="match status" value="1"/>
</dbReference>
<dbReference type="GO" id="GO:0005524">
    <property type="term" value="F:ATP binding"/>
    <property type="evidence" value="ECO:0007669"/>
    <property type="project" value="InterPro"/>
</dbReference>
<dbReference type="InterPro" id="IPR027417">
    <property type="entry name" value="P-loop_NTPase"/>
</dbReference>
<gene>
    <name evidence="3" type="ORF">DI565_16560</name>
</gene>
<dbReference type="InterPro" id="IPR000642">
    <property type="entry name" value="Peptidase_M41"/>
</dbReference>
<dbReference type="CDD" id="cd19481">
    <property type="entry name" value="RecA-like_protease"/>
    <property type="match status" value="1"/>
</dbReference>
<accession>A0A2W5K533</accession>
<evidence type="ECO:0000313" key="4">
    <source>
        <dbReference type="Proteomes" id="UP000249577"/>
    </source>
</evidence>
<dbReference type="Gene3D" id="1.10.8.60">
    <property type="match status" value="1"/>
</dbReference>
<dbReference type="InterPro" id="IPR003959">
    <property type="entry name" value="ATPase_AAA_core"/>
</dbReference>
<feature type="domain" description="AAA+ ATPase" evidence="2">
    <location>
        <begin position="240"/>
        <end position="381"/>
    </location>
</feature>
<feature type="region of interest" description="Disordered" evidence="1">
    <location>
        <begin position="77"/>
        <end position="97"/>
    </location>
</feature>
<dbReference type="GO" id="GO:0016887">
    <property type="term" value="F:ATP hydrolysis activity"/>
    <property type="evidence" value="ECO:0007669"/>
    <property type="project" value="InterPro"/>
</dbReference>
<dbReference type="InterPro" id="IPR003593">
    <property type="entry name" value="AAA+_ATPase"/>
</dbReference>
<evidence type="ECO:0000259" key="2">
    <source>
        <dbReference type="SMART" id="SM00382"/>
    </source>
</evidence>
<proteinExistence type="predicted"/>
<dbReference type="PANTHER" id="PTHR23076:SF97">
    <property type="entry name" value="ATP-DEPENDENT ZINC METALLOPROTEASE YME1L1"/>
    <property type="match status" value="1"/>
</dbReference>
<comment type="caution">
    <text evidence="3">The sequence shown here is derived from an EMBL/GenBank/DDBJ whole genome shotgun (WGS) entry which is preliminary data.</text>
</comment>
<dbReference type="Gene3D" id="1.20.58.760">
    <property type="entry name" value="Peptidase M41"/>
    <property type="match status" value="1"/>
</dbReference>
<protein>
    <recommendedName>
        <fullName evidence="2">AAA+ ATPase domain-containing protein</fullName>
    </recommendedName>
</protein>
<dbReference type="GO" id="GO:0030163">
    <property type="term" value="P:protein catabolic process"/>
    <property type="evidence" value="ECO:0007669"/>
    <property type="project" value="TreeGrafter"/>
</dbReference>
<dbReference type="InterPro" id="IPR037219">
    <property type="entry name" value="Peptidase_M41-like"/>
</dbReference>
<dbReference type="Gene3D" id="3.40.50.300">
    <property type="entry name" value="P-loop containing nucleotide triphosphate hydrolases"/>
    <property type="match status" value="1"/>
</dbReference>
<reference evidence="3 4" key="1">
    <citation type="submission" date="2017-08" db="EMBL/GenBank/DDBJ databases">
        <title>Infants hospitalized years apart are colonized by the same room-sourced microbial strains.</title>
        <authorList>
            <person name="Brooks B."/>
            <person name="Olm M.R."/>
            <person name="Firek B.A."/>
            <person name="Baker R."/>
            <person name="Thomas B.C."/>
            <person name="Morowitz M.J."/>
            <person name="Banfield J.F."/>
        </authorList>
    </citation>
    <scope>NUCLEOTIDE SEQUENCE [LARGE SCALE GENOMIC DNA]</scope>
    <source>
        <strain evidence="3">S2_005_003_R2_43</strain>
    </source>
</reference>
<dbReference type="GO" id="GO:0004222">
    <property type="term" value="F:metalloendopeptidase activity"/>
    <property type="evidence" value="ECO:0007669"/>
    <property type="project" value="InterPro"/>
</dbReference>
<dbReference type="PANTHER" id="PTHR23076">
    <property type="entry name" value="METALLOPROTEASE M41 FTSH"/>
    <property type="match status" value="1"/>
</dbReference>
<dbReference type="AlphaFoldDB" id="A0A2W5K533"/>
<dbReference type="EMBL" id="QFPN01000009">
    <property type="protein sequence ID" value="PZQ12432.1"/>
    <property type="molecule type" value="Genomic_DNA"/>
</dbReference>
<dbReference type="Pfam" id="PF01434">
    <property type="entry name" value="Peptidase_M41"/>
    <property type="match status" value="1"/>
</dbReference>
<evidence type="ECO:0000313" key="3">
    <source>
        <dbReference type="EMBL" id="PZQ12432.1"/>
    </source>
</evidence>
<dbReference type="SUPFAM" id="SSF52540">
    <property type="entry name" value="P-loop containing nucleoside triphosphate hydrolases"/>
    <property type="match status" value="1"/>
</dbReference>
<name>A0A2W5K533_ANCNO</name>
<dbReference type="Proteomes" id="UP000249577">
    <property type="component" value="Unassembled WGS sequence"/>
</dbReference>
<dbReference type="GO" id="GO:0006508">
    <property type="term" value="P:proteolysis"/>
    <property type="evidence" value="ECO:0007669"/>
    <property type="project" value="InterPro"/>
</dbReference>
<sequence>MTIFDDADSDVGERETAGSFRQILVQNAVKKALTPAVVASCLDDQIIILFNTPTEVWANAVMGPIAGLFENRRGSTKPFIFKRSPPRKTGSPKDDPDHDTLIVKLLSGTSAIGVFSPGSAPLPALQDNPDLRLEITRPDRRAIAEALSEATGAVVAPESVPILNTLDLDALCIAIRPRAPIERTLVRLQSLSAGQNQDDEAVPHLEQLAGYGAAKVWALAALRTLERLRSGDPDVTLADLPRGALLVGPPGVGKSIFARSFAKSLKIPSVITSVSDWMGSGDTHLGTVIKAARSAIDKATSYQPGFLFIDEVDSIVDRDFENGDSASWWLNFVNAVLTAIDGAVKSPGLIVVGACNNLNRVDKALKRSGRLETIVSIGLPNEADRLLILEFYVKSALSTDALRPCAARAAGMSGADLQRVVREAKQAARDLDRRLTVDDLLQAMKPSDALSGDVLVTAARHEAGHALANLLLGDRLLSVDVERGVTHLMPPPRVLDKFTIDDVLVALLAGRAADVLLSGKANGGAGGAPHSDLGQATALSAARHGSFGLGETLAFVGPADEVLRLVRADQDLRTKVEKDLQDAYAAALSLLARHKVALAALADELLHRRFMHADDIAAFMSGKLEATP</sequence>
<organism evidence="3 4">
    <name type="scientific">Ancylobacter novellus</name>
    <name type="common">Thiobacillus novellus</name>
    <dbReference type="NCBI Taxonomy" id="921"/>
    <lineage>
        <taxon>Bacteria</taxon>
        <taxon>Pseudomonadati</taxon>
        <taxon>Pseudomonadota</taxon>
        <taxon>Alphaproteobacteria</taxon>
        <taxon>Hyphomicrobiales</taxon>
        <taxon>Xanthobacteraceae</taxon>
        <taxon>Ancylobacter</taxon>
    </lineage>
</organism>
<dbReference type="Pfam" id="PF00004">
    <property type="entry name" value="AAA"/>
    <property type="match status" value="1"/>
</dbReference>
<dbReference type="GO" id="GO:0005886">
    <property type="term" value="C:plasma membrane"/>
    <property type="evidence" value="ECO:0007669"/>
    <property type="project" value="TreeGrafter"/>
</dbReference>
<dbReference type="GO" id="GO:0004176">
    <property type="term" value="F:ATP-dependent peptidase activity"/>
    <property type="evidence" value="ECO:0007669"/>
    <property type="project" value="InterPro"/>
</dbReference>
<evidence type="ECO:0000256" key="1">
    <source>
        <dbReference type="SAM" id="MobiDB-lite"/>
    </source>
</evidence>
<dbReference type="SMART" id="SM00382">
    <property type="entry name" value="AAA"/>
    <property type="match status" value="1"/>
</dbReference>